<dbReference type="Proteomes" id="UP001652621">
    <property type="component" value="Unplaced"/>
</dbReference>
<dbReference type="AlphaFoldDB" id="A0A1I8N1E0"/>
<feature type="signal peptide" evidence="2">
    <location>
        <begin position="1"/>
        <end position="21"/>
    </location>
</feature>
<evidence type="ECO:0000256" key="1">
    <source>
        <dbReference type="SAM" id="MobiDB-lite"/>
    </source>
</evidence>
<evidence type="ECO:0000313" key="5">
    <source>
        <dbReference type="RefSeq" id="XP_005177259.1"/>
    </source>
</evidence>
<gene>
    <name evidence="3" type="primary">101888691</name>
    <name evidence="5" type="synonym">LOC101888691</name>
</gene>
<dbReference type="EnsemblMetazoa" id="MDOA010537-RA">
    <property type="protein sequence ID" value="MDOA010537-PA"/>
    <property type="gene ID" value="MDOA010537"/>
</dbReference>
<dbReference type="VEuPathDB" id="VectorBase:MDOMA2_013875"/>
<sequence>MANLLKISLLLLAVAIVACSAEAPKSKLRQVRRFQQQKQKQPLRLAPKRKFARQEEPVTPYPTAEELKPEVAFEEGNVPDEVYGPPDEVYGPPEADVSSPDVLPSEDAPVEFAPNPDAEEFQPSELEAERLTSRKKANKKIVPSRLTQKKKKSQKSQRLVAAAPAPVVAAAAPAVPVSAVPFTAAFPASAHQYFVVNQPFSYSAQYQIW</sequence>
<feature type="chain" id="PRO_5044561100" evidence="2">
    <location>
        <begin position="22"/>
        <end position="209"/>
    </location>
</feature>
<protein>
    <submittedName>
        <fullName evidence="5">Uncharacterized protein LOC101888691</fullName>
    </submittedName>
</protein>
<organism evidence="3">
    <name type="scientific">Musca domestica</name>
    <name type="common">House fly</name>
    <dbReference type="NCBI Taxonomy" id="7370"/>
    <lineage>
        <taxon>Eukaryota</taxon>
        <taxon>Metazoa</taxon>
        <taxon>Ecdysozoa</taxon>
        <taxon>Arthropoda</taxon>
        <taxon>Hexapoda</taxon>
        <taxon>Insecta</taxon>
        <taxon>Pterygota</taxon>
        <taxon>Neoptera</taxon>
        <taxon>Endopterygota</taxon>
        <taxon>Diptera</taxon>
        <taxon>Brachycera</taxon>
        <taxon>Muscomorpha</taxon>
        <taxon>Muscoidea</taxon>
        <taxon>Muscidae</taxon>
        <taxon>Musca</taxon>
    </lineage>
</organism>
<accession>A0A1I8N1E0</accession>
<reference evidence="3" key="1">
    <citation type="submission" date="2020-05" db="UniProtKB">
        <authorList>
            <consortium name="EnsemblMetazoa"/>
        </authorList>
    </citation>
    <scope>IDENTIFICATION</scope>
    <source>
        <strain evidence="3">Aabys</strain>
    </source>
</reference>
<dbReference type="VEuPathDB" id="VectorBase:MDOA010537"/>
<feature type="region of interest" description="Disordered" evidence="1">
    <location>
        <begin position="32"/>
        <end position="158"/>
    </location>
</feature>
<dbReference type="GeneID" id="101888691"/>
<reference evidence="5" key="2">
    <citation type="submission" date="2025-04" db="UniProtKB">
        <authorList>
            <consortium name="RefSeq"/>
        </authorList>
    </citation>
    <scope>IDENTIFICATION</scope>
    <source>
        <strain evidence="5">Aabys</strain>
    </source>
</reference>
<dbReference type="KEGG" id="mde:101888691"/>
<dbReference type="RefSeq" id="XP_005177259.1">
    <property type="nucleotide sequence ID" value="XM_005177202.3"/>
</dbReference>
<evidence type="ECO:0000313" key="4">
    <source>
        <dbReference type="Proteomes" id="UP001652621"/>
    </source>
</evidence>
<evidence type="ECO:0000256" key="2">
    <source>
        <dbReference type="SAM" id="SignalP"/>
    </source>
</evidence>
<feature type="compositionally biased region" description="Low complexity" evidence="1">
    <location>
        <begin position="33"/>
        <end position="45"/>
    </location>
</feature>
<keyword evidence="2" id="KW-0732">Signal</keyword>
<dbReference type="PROSITE" id="PS51257">
    <property type="entry name" value="PROKAR_LIPOPROTEIN"/>
    <property type="match status" value="1"/>
</dbReference>
<proteinExistence type="predicted"/>
<keyword evidence="4" id="KW-1185">Reference proteome</keyword>
<name>A0A1I8N1E0_MUSDO</name>
<dbReference type="OrthoDB" id="6750008at2759"/>
<evidence type="ECO:0000313" key="3">
    <source>
        <dbReference type="EnsemblMetazoa" id="MDOA010537-PA"/>
    </source>
</evidence>